<reference evidence="3" key="2">
    <citation type="submission" date="2021-04" db="EMBL/GenBank/DDBJ databases">
        <authorList>
            <person name="Podell S."/>
        </authorList>
    </citation>
    <scope>NUCLEOTIDE SEQUENCE</scope>
    <source>
        <strain evidence="3">Hildebrandi</strain>
    </source>
</reference>
<dbReference type="PROSITE" id="PS00018">
    <property type="entry name" value="EF_HAND_1"/>
    <property type="match status" value="1"/>
</dbReference>
<keyword evidence="4" id="KW-1185">Reference proteome</keyword>
<evidence type="ECO:0000256" key="1">
    <source>
        <dbReference type="SAM" id="MobiDB-lite"/>
    </source>
</evidence>
<feature type="compositionally biased region" description="Low complexity" evidence="1">
    <location>
        <begin position="713"/>
        <end position="725"/>
    </location>
</feature>
<evidence type="ECO:0000313" key="4">
    <source>
        <dbReference type="Proteomes" id="UP000693970"/>
    </source>
</evidence>
<reference evidence="3" key="1">
    <citation type="journal article" date="2021" name="Sci. Rep.">
        <title>Diploid genomic architecture of Nitzschia inconspicua, an elite biomass production diatom.</title>
        <authorList>
            <person name="Oliver A."/>
            <person name="Podell S."/>
            <person name="Pinowska A."/>
            <person name="Traller J.C."/>
            <person name="Smith S.R."/>
            <person name="McClure R."/>
            <person name="Beliaev A."/>
            <person name="Bohutskyi P."/>
            <person name="Hill E.A."/>
            <person name="Rabines A."/>
            <person name="Zheng H."/>
            <person name="Allen L.Z."/>
            <person name="Kuo A."/>
            <person name="Grigoriev I.V."/>
            <person name="Allen A.E."/>
            <person name="Hazlebeck D."/>
            <person name="Allen E.E."/>
        </authorList>
    </citation>
    <scope>NUCLEOTIDE SEQUENCE</scope>
    <source>
        <strain evidence="3">Hildebrandi</strain>
    </source>
</reference>
<gene>
    <name evidence="3" type="ORF">IV203_023683</name>
</gene>
<name>A0A9K3KEM8_9STRA</name>
<comment type="caution">
    <text evidence="3">The sequence shown here is derived from an EMBL/GenBank/DDBJ whole genome shotgun (WGS) entry which is preliminary data.</text>
</comment>
<dbReference type="GO" id="GO:0005509">
    <property type="term" value="F:calcium ion binding"/>
    <property type="evidence" value="ECO:0007669"/>
    <property type="project" value="InterPro"/>
</dbReference>
<dbReference type="PANTHER" id="PTHR11575">
    <property type="entry name" value="5'-NUCLEOTIDASE-RELATED"/>
    <property type="match status" value="1"/>
</dbReference>
<evidence type="ECO:0000313" key="3">
    <source>
        <dbReference type="EMBL" id="KAG7341730.1"/>
    </source>
</evidence>
<evidence type="ECO:0000259" key="2">
    <source>
        <dbReference type="PROSITE" id="PS50222"/>
    </source>
</evidence>
<proteinExistence type="predicted"/>
<sequence length="737" mass="82141">MSLESFQEILSGLFFGRGGGRRPDEANQEALDSNDEKTWLQPCQPHEARLTIVQITDVYTLDNFASLKTMLQEIRKAQGPHDKVISMLTGDFLAPYLLSSIDRGEGMMMAINETPIDYLTWGNHEADIPHKHVCQHVKNYTGTFINTNMQSHDSMKYDCSVPYEIIEISSPDGKHQHKIGLVALLSNDPKLYSHFKEPAFGGATIEDPWETLAKYKKILEEEHGCDLVIPLEHMYVPENTKTTEIYKNCQSIPLILSGHDHHRIDQKINNTRLIKPGMDAVHAAVIEIVYDKNESNAKPKIRSTFVPTSTYQPCPELKAKTDAAYDVLLPLRNTMLAQVLPQFLPLTSKNARGSVCTMGKLVCSMLKQALLQDYYAATDESSSDEEENHNNLPIMQKKIDAVILMGGNIRGNEDYPDDSFFSLETLEAEIKSDEVVGFTEMPGSVLAAGIEATHAGDPIPGWFQYDDGITQDPVTKKVLTVNGKPINPKRVYRVATKIKDLTNGQSPPLKEYFLAHPELLPAKGQYVNIHSTLMKFFARGMFRKLWEATGELIPDPELAAEDYSHPVNMNRIEGRLRLAVLDRDDDGFVTVDDIHYGLRDFLGLSVEDDYKHLARQVHACADITGKGVVSVEEFEIFCRDGMPSELTMHAKWEDAFPDPLPDLSPEFLEALAEASANATAASSDSADDDSPVPTETITFVPLNKRGKKESEQTMATMTSSTSANSLPPSEIAIRPID</sequence>
<dbReference type="EMBL" id="JAGRRH010000026">
    <property type="protein sequence ID" value="KAG7341730.1"/>
    <property type="molecule type" value="Genomic_DNA"/>
</dbReference>
<feature type="region of interest" description="Disordered" evidence="1">
    <location>
        <begin position="678"/>
        <end position="737"/>
    </location>
</feature>
<dbReference type="GO" id="GO:0016787">
    <property type="term" value="F:hydrolase activity"/>
    <property type="evidence" value="ECO:0007669"/>
    <property type="project" value="InterPro"/>
</dbReference>
<dbReference type="InterPro" id="IPR018247">
    <property type="entry name" value="EF_Hand_1_Ca_BS"/>
</dbReference>
<protein>
    <submittedName>
        <fullName evidence="3">Calcineurin-like phosphoesterase</fullName>
    </submittedName>
</protein>
<dbReference type="GO" id="GO:0009166">
    <property type="term" value="P:nucleotide catabolic process"/>
    <property type="evidence" value="ECO:0007669"/>
    <property type="project" value="InterPro"/>
</dbReference>
<dbReference type="Pfam" id="PF00149">
    <property type="entry name" value="Metallophos"/>
    <property type="match status" value="1"/>
</dbReference>
<dbReference type="OrthoDB" id="10252235at2759"/>
<dbReference type="PANTHER" id="PTHR11575:SF48">
    <property type="entry name" value="5'-NUCLEOTIDASE"/>
    <property type="match status" value="1"/>
</dbReference>
<dbReference type="InterPro" id="IPR006179">
    <property type="entry name" value="5_nucleotidase/apyrase"/>
</dbReference>
<dbReference type="InterPro" id="IPR002048">
    <property type="entry name" value="EF_hand_dom"/>
</dbReference>
<accession>A0A9K3KEM8</accession>
<organism evidence="3 4">
    <name type="scientific">Nitzschia inconspicua</name>
    <dbReference type="NCBI Taxonomy" id="303405"/>
    <lineage>
        <taxon>Eukaryota</taxon>
        <taxon>Sar</taxon>
        <taxon>Stramenopiles</taxon>
        <taxon>Ochrophyta</taxon>
        <taxon>Bacillariophyta</taxon>
        <taxon>Bacillariophyceae</taxon>
        <taxon>Bacillariophycidae</taxon>
        <taxon>Bacillariales</taxon>
        <taxon>Bacillariaceae</taxon>
        <taxon>Nitzschia</taxon>
    </lineage>
</organism>
<dbReference type="InterPro" id="IPR004843">
    <property type="entry name" value="Calcineurin-like_PHP"/>
</dbReference>
<feature type="domain" description="EF-hand" evidence="2">
    <location>
        <begin position="569"/>
        <end position="604"/>
    </location>
</feature>
<dbReference type="PROSITE" id="PS50222">
    <property type="entry name" value="EF_HAND_2"/>
    <property type="match status" value="1"/>
</dbReference>
<dbReference type="AlphaFoldDB" id="A0A9K3KEM8"/>
<dbReference type="Proteomes" id="UP000693970">
    <property type="component" value="Unassembled WGS sequence"/>
</dbReference>